<protein>
    <recommendedName>
        <fullName evidence="2">DUF659 domain-containing protein</fullName>
    </recommendedName>
</protein>
<gene>
    <name evidence="1" type="ORF">g.91126</name>
</gene>
<name>A0A2S2RAE7_9HEMI</name>
<proteinExistence type="predicted"/>
<accession>A0A2S2RAE7</accession>
<dbReference type="AlphaFoldDB" id="A0A2S2RAE7"/>
<organism evidence="1">
    <name type="scientific">Sipha flava</name>
    <name type="common">yellow sugarcane aphid</name>
    <dbReference type="NCBI Taxonomy" id="143950"/>
    <lineage>
        <taxon>Eukaryota</taxon>
        <taxon>Metazoa</taxon>
        <taxon>Ecdysozoa</taxon>
        <taxon>Arthropoda</taxon>
        <taxon>Hexapoda</taxon>
        <taxon>Insecta</taxon>
        <taxon>Pterygota</taxon>
        <taxon>Neoptera</taxon>
        <taxon>Paraneoptera</taxon>
        <taxon>Hemiptera</taxon>
        <taxon>Sternorrhyncha</taxon>
        <taxon>Aphidomorpha</taxon>
        <taxon>Aphidoidea</taxon>
        <taxon>Aphididae</taxon>
        <taxon>Sipha</taxon>
    </lineage>
</organism>
<evidence type="ECO:0000313" key="1">
    <source>
        <dbReference type="EMBL" id="MBY87011.1"/>
    </source>
</evidence>
<dbReference type="EMBL" id="GGMS01017808">
    <property type="protein sequence ID" value="MBY87011.1"/>
    <property type="molecule type" value="Transcribed_RNA"/>
</dbReference>
<sequence length="169" mass="19326">MQFNREDAISIGKVQDVMADRNLECNLAYIKSNFGTLLETIIRLELSGRTLANPIQIVIEFQNKIQEIKNERGKIVQLKLKNVLEKNTRFNTICNILKILEGTELSITSLPDDLSFDDMAFIRYAPITSVDVERSFSTFKNLLTIGSHFYLRISNEHLLSNATVKTKDE</sequence>
<reference evidence="1" key="1">
    <citation type="submission" date="2018-04" db="EMBL/GenBank/DDBJ databases">
        <title>Transcriptome assembly of Sipha flava.</title>
        <authorList>
            <person name="Scully E.D."/>
            <person name="Geib S.M."/>
            <person name="Palmer N.A."/>
            <person name="Koch K."/>
            <person name="Bradshaw J."/>
            <person name="Heng-Moss T."/>
            <person name="Sarath G."/>
        </authorList>
    </citation>
    <scope>NUCLEOTIDE SEQUENCE</scope>
</reference>
<evidence type="ECO:0008006" key="2">
    <source>
        <dbReference type="Google" id="ProtNLM"/>
    </source>
</evidence>
<dbReference type="OrthoDB" id="6625366at2759"/>